<evidence type="ECO:0000313" key="1">
    <source>
        <dbReference type="EMBL" id="KAK9952213.1"/>
    </source>
</evidence>
<dbReference type="AlphaFoldDB" id="A0AAW1YUM0"/>
<comment type="caution">
    <text evidence="1">The sequence shown here is derived from an EMBL/GenBank/DDBJ whole genome shotgun (WGS) entry which is preliminary data.</text>
</comment>
<keyword evidence="2" id="KW-1185">Reference proteome</keyword>
<evidence type="ECO:0000313" key="2">
    <source>
        <dbReference type="Proteomes" id="UP001479290"/>
    </source>
</evidence>
<feature type="non-terminal residue" evidence="1">
    <location>
        <position position="83"/>
    </location>
</feature>
<dbReference type="Proteomes" id="UP001479290">
    <property type="component" value="Unassembled WGS sequence"/>
</dbReference>
<protein>
    <submittedName>
        <fullName evidence="1">Uncharacterized protein</fullName>
    </submittedName>
</protein>
<reference evidence="1 2" key="1">
    <citation type="submission" date="2024-05" db="EMBL/GenBank/DDBJ databases">
        <title>A high-quality chromosomal-level genome assembly of Topmouth culter (Culter alburnus).</title>
        <authorList>
            <person name="Zhao H."/>
        </authorList>
    </citation>
    <scope>NUCLEOTIDE SEQUENCE [LARGE SCALE GENOMIC DNA]</scope>
    <source>
        <strain evidence="1">CATC2023</strain>
        <tissue evidence="1">Muscle</tissue>
    </source>
</reference>
<gene>
    <name evidence="1" type="ORF">ABG768_018066</name>
</gene>
<proteinExistence type="predicted"/>
<sequence length="83" mass="9347">GSWSPPQQTDDFAMLWLNHLLQTVTGHHTPGHTPLSGRSQLLSMPHSDHFTQNLTSTHTHTHMQKHKVVSLRARLPFLLGHGD</sequence>
<accession>A0AAW1YUM0</accession>
<feature type="non-terminal residue" evidence="1">
    <location>
        <position position="1"/>
    </location>
</feature>
<name>A0AAW1YUM0_CULAL</name>
<dbReference type="EMBL" id="JAWDJR010000024">
    <property type="protein sequence ID" value="KAK9952213.1"/>
    <property type="molecule type" value="Genomic_DNA"/>
</dbReference>
<organism evidence="1 2">
    <name type="scientific">Culter alburnus</name>
    <name type="common">Topmouth culter</name>
    <dbReference type="NCBI Taxonomy" id="194366"/>
    <lineage>
        <taxon>Eukaryota</taxon>
        <taxon>Metazoa</taxon>
        <taxon>Chordata</taxon>
        <taxon>Craniata</taxon>
        <taxon>Vertebrata</taxon>
        <taxon>Euteleostomi</taxon>
        <taxon>Actinopterygii</taxon>
        <taxon>Neopterygii</taxon>
        <taxon>Teleostei</taxon>
        <taxon>Ostariophysi</taxon>
        <taxon>Cypriniformes</taxon>
        <taxon>Xenocyprididae</taxon>
        <taxon>Xenocypridinae</taxon>
        <taxon>Culter</taxon>
    </lineage>
</organism>